<keyword evidence="4" id="KW-1185">Reference proteome</keyword>
<organism evidence="3 4">
    <name type="scientific">Colletotrichum musicola</name>
    <dbReference type="NCBI Taxonomy" id="2175873"/>
    <lineage>
        <taxon>Eukaryota</taxon>
        <taxon>Fungi</taxon>
        <taxon>Dikarya</taxon>
        <taxon>Ascomycota</taxon>
        <taxon>Pezizomycotina</taxon>
        <taxon>Sordariomycetes</taxon>
        <taxon>Hypocreomycetidae</taxon>
        <taxon>Glomerellales</taxon>
        <taxon>Glomerellaceae</taxon>
        <taxon>Colletotrichum</taxon>
        <taxon>Colletotrichum orchidearum species complex</taxon>
    </lineage>
</organism>
<evidence type="ECO:0000313" key="4">
    <source>
        <dbReference type="Proteomes" id="UP000639643"/>
    </source>
</evidence>
<reference evidence="3" key="1">
    <citation type="journal article" date="2020" name="Phytopathology">
        <title>Genome Sequence Resources of Colletotrichum truncatum, C. plurivorum, C. musicola, and C. sojae: Four Species Pathogenic to Soybean (Glycine max).</title>
        <authorList>
            <person name="Rogerio F."/>
            <person name="Boufleur T.R."/>
            <person name="Ciampi-Guillardi M."/>
            <person name="Sukno S.A."/>
            <person name="Thon M.R."/>
            <person name="Massola Junior N.S."/>
            <person name="Baroncelli R."/>
        </authorList>
    </citation>
    <scope>NUCLEOTIDE SEQUENCE</scope>
    <source>
        <strain evidence="3">LFN0074</strain>
    </source>
</reference>
<dbReference type="EMBL" id="WIGM01000591">
    <property type="protein sequence ID" value="KAF6820639.1"/>
    <property type="molecule type" value="Genomic_DNA"/>
</dbReference>
<feature type="region of interest" description="Disordered" evidence="1">
    <location>
        <begin position="641"/>
        <end position="684"/>
    </location>
</feature>
<protein>
    <submittedName>
        <fullName evidence="3">Heterokaryon incompatibility protein</fullName>
    </submittedName>
</protein>
<accession>A0A8H6N570</accession>
<dbReference type="Pfam" id="PF06985">
    <property type="entry name" value="HET"/>
    <property type="match status" value="1"/>
</dbReference>
<feature type="compositionally biased region" description="Polar residues" evidence="1">
    <location>
        <begin position="651"/>
        <end position="664"/>
    </location>
</feature>
<gene>
    <name evidence="3" type="ORF">CMUS01_11528</name>
</gene>
<evidence type="ECO:0000313" key="3">
    <source>
        <dbReference type="EMBL" id="KAF6820639.1"/>
    </source>
</evidence>
<evidence type="ECO:0000256" key="1">
    <source>
        <dbReference type="SAM" id="MobiDB-lite"/>
    </source>
</evidence>
<dbReference type="PANTHER" id="PTHR33112">
    <property type="entry name" value="DOMAIN PROTEIN, PUTATIVE-RELATED"/>
    <property type="match status" value="1"/>
</dbReference>
<dbReference type="Proteomes" id="UP000639643">
    <property type="component" value="Unassembled WGS sequence"/>
</dbReference>
<feature type="domain" description="Heterokaryon incompatibility" evidence="2">
    <location>
        <begin position="234"/>
        <end position="390"/>
    </location>
</feature>
<comment type="caution">
    <text evidence="3">The sequence shown here is derived from an EMBL/GenBank/DDBJ whole genome shotgun (WGS) entry which is preliminary data.</text>
</comment>
<dbReference type="OrthoDB" id="4799382at2759"/>
<feature type="compositionally biased region" description="Basic and acidic residues" evidence="1">
    <location>
        <begin position="641"/>
        <end position="650"/>
    </location>
</feature>
<evidence type="ECO:0000259" key="2">
    <source>
        <dbReference type="Pfam" id="PF06985"/>
    </source>
</evidence>
<sequence length="817" mass="93012">MAEPTPAAVSEGSKLCEACSVIRFNDAELLGKFFRRDEDGSSYLTQPSRRIYYPETRLPLDYRLTDTIPELPVLGKSVDGGCEFCRVLREEILSIGTEFSCDLDITLSYSWGDAVSFDGIGLAVLVAELSWYNEAPGVDESAFYDIPRLVVFTVESDHDLVNSWLQIPKCRNRQVLCRENISFMKNSISRCEAECAHPRIGSIVPTRLLDVRSKVHLVEKTDFGEAFDQRPPIFAALSYCWGDTRNQLRTTSATIAHHKTGIDDAMFPQTILDAIEVCRALDIQYLWVDALCIVQDDSADWERESSSMGLIYNNALVTLVAVSSESCDETFLQRHHKKVIVPFVSQLDQSVAGQYELFASGLSAGSFCYGWPRMDQDRRSWQRRGWTFQENVMSTRQLIFGKSLIHFKCASLNLQENSYLDLRISSRVLGPLEDSDSLSFQHLLEADTSISTVYKIWRLWLSVYNRRLLTNERDKLPAISGLARICSDILGDDTYLAGLWNGDIPVCLMWHHMSSWRCPEYCVNLEMFAHTLRQTLSRPNSYILPSWTFLGLKDAYVEHSFPYGYPSFNKEFLTTRCSIYGFTAVSGDNIYGKIDQAWLKMRSKTLKAPSPLFLFDCQSFTPYWWCFSCCDESVELEREAVESTSDRELQESQLMTQRAGSTPDSQEEEEYELSQGAEAHSPRVVAKTEHLPVTQEGGLRQDIEALEDESEDDEAPETSEDEELETSALDPECNCHCHWVEKVSVVEPTCEVYHYYDKVGDGWREDNEDCFGLLLMPASEEDDDGRYIRVGVWYSIAADGGGMKYIEQFEEKEIIVI</sequence>
<dbReference type="AlphaFoldDB" id="A0A8H6N570"/>
<feature type="region of interest" description="Disordered" evidence="1">
    <location>
        <begin position="707"/>
        <end position="728"/>
    </location>
</feature>
<feature type="compositionally biased region" description="Acidic residues" evidence="1">
    <location>
        <begin position="707"/>
        <end position="725"/>
    </location>
</feature>
<dbReference type="PANTHER" id="PTHR33112:SF16">
    <property type="entry name" value="HETEROKARYON INCOMPATIBILITY DOMAIN-CONTAINING PROTEIN"/>
    <property type="match status" value="1"/>
</dbReference>
<dbReference type="InterPro" id="IPR010730">
    <property type="entry name" value="HET"/>
</dbReference>
<proteinExistence type="predicted"/>
<name>A0A8H6N570_9PEZI</name>